<dbReference type="Gene3D" id="2.60.120.430">
    <property type="entry name" value="Galactose-binding lectin"/>
    <property type="match status" value="1"/>
</dbReference>
<feature type="domain" description="Malectin-like" evidence="9">
    <location>
        <begin position="27"/>
        <end position="349"/>
    </location>
</feature>
<evidence type="ECO:0000256" key="8">
    <source>
        <dbReference type="SAM" id="SignalP"/>
    </source>
</evidence>
<evidence type="ECO:0000313" key="10">
    <source>
        <dbReference type="EMBL" id="CAI9776318.1"/>
    </source>
</evidence>
<proteinExistence type="predicted"/>
<sequence>MIATFLFLSLFSALSTSLSQPPRGVHIDCGATEISTINGIEWLPDTGYVSSGTPKNVTTQVLFPTLATVRTFPLENNLFKKFCYEIPVDRTRKYMVRTTYFYGGIGGYINPRPPVFDQIVDGTPWSVVNTTEYYMNGDSKCYEGIFKPTGKNLSVCLAANTYTDSDPFISALEVLVLSDQLYNSTDFNTYALSLVARHGFGLGGSGIRYPDDLFDRYWAPFGESNSPTLSSENVSVPGIWNLPPERVFQTRLTKGQPEPLVLMWPPASLPNWTYYIALYFADDHVSMSSRMLDITINGITYYNNLSVTPAGVVVFANQWPLSGSTNLTLTSSPGSSVSPLINAGEAFQVLTIGGKTLARDVVAMEILKESFHNPPVDWYGDPCLPRQYSWTGVTCSEGPRIRIVTLNLTSMGLSGSISPNIAKMTALRTISLGNNSLSGTIPDLNSLKGLEILHLEDNWLRGQIPPSLGNLKNLRELFLYNNNLTGQVPSNVSGKPGLELRVTPGNPFLILPPS</sequence>
<dbReference type="Proteomes" id="UP000834106">
    <property type="component" value="Chromosome 14"/>
</dbReference>
<evidence type="ECO:0000256" key="4">
    <source>
        <dbReference type="ARBA" id="ARBA00022729"/>
    </source>
</evidence>
<dbReference type="Gene3D" id="3.80.10.10">
    <property type="entry name" value="Ribonuclease Inhibitor"/>
    <property type="match status" value="1"/>
</dbReference>
<evidence type="ECO:0000256" key="6">
    <source>
        <dbReference type="ARBA" id="ARBA00022989"/>
    </source>
</evidence>
<dbReference type="SUPFAM" id="SSF52058">
    <property type="entry name" value="L domain-like"/>
    <property type="match status" value="1"/>
</dbReference>
<evidence type="ECO:0000256" key="5">
    <source>
        <dbReference type="ARBA" id="ARBA00022737"/>
    </source>
</evidence>
<reference evidence="10" key="1">
    <citation type="submission" date="2023-05" db="EMBL/GenBank/DDBJ databases">
        <authorList>
            <person name="Huff M."/>
        </authorList>
    </citation>
    <scope>NUCLEOTIDE SEQUENCE</scope>
</reference>
<dbReference type="PANTHER" id="PTHR45631">
    <property type="entry name" value="OS07G0107800 PROTEIN-RELATED"/>
    <property type="match status" value="1"/>
</dbReference>
<dbReference type="InterPro" id="IPR024788">
    <property type="entry name" value="Malectin-like_Carb-bd_dom"/>
</dbReference>
<keyword evidence="4 8" id="KW-0732">Signal</keyword>
<evidence type="ECO:0000259" key="9">
    <source>
        <dbReference type="Pfam" id="PF12819"/>
    </source>
</evidence>
<dbReference type="InterPro" id="IPR001611">
    <property type="entry name" value="Leu-rich_rpt"/>
</dbReference>
<evidence type="ECO:0000313" key="11">
    <source>
        <dbReference type="Proteomes" id="UP000834106"/>
    </source>
</evidence>
<evidence type="ECO:0000256" key="7">
    <source>
        <dbReference type="ARBA" id="ARBA00023136"/>
    </source>
</evidence>
<keyword evidence="5" id="KW-0677">Repeat</keyword>
<feature type="signal peptide" evidence="8">
    <location>
        <begin position="1"/>
        <end position="19"/>
    </location>
</feature>
<evidence type="ECO:0000256" key="2">
    <source>
        <dbReference type="ARBA" id="ARBA00022614"/>
    </source>
</evidence>
<keyword evidence="2" id="KW-0433">Leucine-rich repeat</keyword>
<evidence type="ECO:0000256" key="1">
    <source>
        <dbReference type="ARBA" id="ARBA00004167"/>
    </source>
</evidence>
<keyword evidence="3" id="KW-0812">Transmembrane</keyword>
<keyword evidence="11" id="KW-1185">Reference proteome</keyword>
<dbReference type="Pfam" id="PF12819">
    <property type="entry name" value="Malectin_like"/>
    <property type="match status" value="1"/>
</dbReference>
<keyword evidence="6" id="KW-1133">Transmembrane helix</keyword>
<dbReference type="EMBL" id="OU503049">
    <property type="protein sequence ID" value="CAI9776318.1"/>
    <property type="molecule type" value="Genomic_DNA"/>
</dbReference>
<gene>
    <name evidence="10" type="ORF">FPE_LOCUS23748</name>
</gene>
<dbReference type="AlphaFoldDB" id="A0AAD1ZV48"/>
<organism evidence="10 11">
    <name type="scientific">Fraxinus pennsylvanica</name>
    <dbReference type="NCBI Taxonomy" id="56036"/>
    <lineage>
        <taxon>Eukaryota</taxon>
        <taxon>Viridiplantae</taxon>
        <taxon>Streptophyta</taxon>
        <taxon>Embryophyta</taxon>
        <taxon>Tracheophyta</taxon>
        <taxon>Spermatophyta</taxon>
        <taxon>Magnoliopsida</taxon>
        <taxon>eudicotyledons</taxon>
        <taxon>Gunneridae</taxon>
        <taxon>Pentapetalae</taxon>
        <taxon>asterids</taxon>
        <taxon>lamiids</taxon>
        <taxon>Lamiales</taxon>
        <taxon>Oleaceae</taxon>
        <taxon>Oleeae</taxon>
        <taxon>Fraxinus</taxon>
    </lineage>
</organism>
<evidence type="ECO:0000256" key="3">
    <source>
        <dbReference type="ARBA" id="ARBA00022692"/>
    </source>
</evidence>
<dbReference type="InterPro" id="IPR032675">
    <property type="entry name" value="LRR_dom_sf"/>
</dbReference>
<comment type="subcellular location">
    <subcellularLocation>
        <location evidence="1">Membrane</location>
        <topology evidence="1">Single-pass membrane protein</topology>
    </subcellularLocation>
</comment>
<protein>
    <recommendedName>
        <fullName evidence="9">Malectin-like domain-containing protein</fullName>
    </recommendedName>
</protein>
<name>A0AAD1ZV48_9LAMI</name>
<dbReference type="Pfam" id="PF00560">
    <property type="entry name" value="LRR_1"/>
    <property type="match status" value="3"/>
</dbReference>
<keyword evidence="7" id="KW-0472">Membrane</keyword>
<accession>A0AAD1ZV48</accession>
<feature type="chain" id="PRO_5042278253" description="Malectin-like domain-containing protein" evidence="8">
    <location>
        <begin position="20"/>
        <end position="514"/>
    </location>
</feature>
<dbReference type="FunFam" id="3.80.10.10:FF:000129">
    <property type="entry name" value="Leucine-rich repeat receptor-like kinase"/>
    <property type="match status" value="1"/>
</dbReference>
<dbReference type="PANTHER" id="PTHR45631:SF3">
    <property type="entry name" value="OS05G0393100 PROTEIN"/>
    <property type="match status" value="1"/>
</dbReference>
<dbReference type="GO" id="GO:0016020">
    <property type="term" value="C:membrane"/>
    <property type="evidence" value="ECO:0007669"/>
    <property type="project" value="UniProtKB-SubCell"/>
</dbReference>